<keyword evidence="2" id="KW-1185">Reference proteome</keyword>
<dbReference type="InterPro" id="IPR036641">
    <property type="entry name" value="HPT_dom_sf"/>
</dbReference>
<name>A0A501PNH7_9PROT</name>
<proteinExistence type="predicted"/>
<protein>
    <recommendedName>
        <fullName evidence="3">Hpt domain-containing protein</fullName>
    </recommendedName>
</protein>
<sequence>MSSPLNPVSQAQEAINGLADTYLHWTRSQIKDMFSIIELYEDGRKKFTAGVLEQLYDLSHNIKGMGGSFGYHLMTDVGGSLCSYLRKVDPAETASFKIINAHLKAMDLIISDDITGAGGHAGQKLVAQLKSMVDKSLDGA</sequence>
<dbReference type="OrthoDB" id="9786548at2"/>
<comment type="caution">
    <text evidence="1">The sequence shown here is derived from an EMBL/GenBank/DDBJ whole genome shotgun (WGS) entry which is preliminary data.</text>
</comment>
<dbReference type="Proteomes" id="UP000319148">
    <property type="component" value="Unassembled WGS sequence"/>
</dbReference>
<evidence type="ECO:0000313" key="1">
    <source>
        <dbReference type="EMBL" id="TPD61514.1"/>
    </source>
</evidence>
<evidence type="ECO:0008006" key="3">
    <source>
        <dbReference type="Google" id="ProtNLM"/>
    </source>
</evidence>
<accession>A0A501PNH7</accession>
<dbReference type="GO" id="GO:0000160">
    <property type="term" value="P:phosphorelay signal transduction system"/>
    <property type="evidence" value="ECO:0007669"/>
    <property type="project" value="InterPro"/>
</dbReference>
<gene>
    <name evidence="1" type="ORF">FIV46_04715</name>
</gene>
<dbReference type="Gene3D" id="1.20.120.160">
    <property type="entry name" value="HPT domain"/>
    <property type="match status" value="1"/>
</dbReference>
<dbReference type="EMBL" id="VFIY01000005">
    <property type="protein sequence ID" value="TPD61514.1"/>
    <property type="molecule type" value="Genomic_DNA"/>
</dbReference>
<dbReference type="RefSeq" id="WP_139938911.1">
    <property type="nucleotide sequence ID" value="NZ_JBHSYP010000003.1"/>
</dbReference>
<reference evidence="2" key="1">
    <citation type="submission" date="2019-06" db="EMBL/GenBank/DDBJ databases">
        <title>The complete genome of Emcibacter congregatus ZYLT.</title>
        <authorList>
            <person name="Zhao Z."/>
        </authorList>
    </citation>
    <scope>NUCLEOTIDE SEQUENCE [LARGE SCALE GENOMIC DNA]</scope>
    <source>
        <strain evidence="2">MCCC 1A06723</strain>
    </source>
</reference>
<organism evidence="1 2">
    <name type="scientific">Emcibacter nanhaiensis</name>
    <dbReference type="NCBI Taxonomy" id="1505037"/>
    <lineage>
        <taxon>Bacteria</taxon>
        <taxon>Pseudomonadati</taxon>
        <taxon>Pseudomonadota</taxon>
        <taxon>Alphaproteobacteria</taxon>
        <taxon>Emcibacterales</taxon>
        <taxon>Emcibacteraceae</taxon>
        <taxon>Emcibacter</taxon>
    </lineage>
</organism>
<evidence type="ECO:0000313" key="2">
    <source>
        <dbReference type="Proteomes" id="UP000319148"/>
    </source>
</evidence>
<dbReference type="SUPFAM" id="SSF47226">
    <property type="entry name" value="Histidine-containing phosphotransfer domain, HPT domain"/>
    <property type="match status" value="1"/>
</dbReference>
<dbReference type="AlphaFoldDB" id="A0A501PNH7"/>